<reference evidence="11" key="2">
    <citation type="submission" date="2020-05" db="UniProtKB">
        <authorList>
            <consortium name="EnsemblMetazoa"/>
        </authorList>
    </citation>
    <scope>IDENTIFICATION</scope>
    <source>
        <strain evidence="11">FAR1</strain>
    </source>
</reference>
<proteinExistence type="inferred from homology"/>
<dbReference type="PROSITE" id="PS50118">
    <property type="entry name" value="HMG_BOX_2"/>
    <property type="match status" value="2"/>
</dbReference>
<evidence type="ECO:0000256" key="8">
    <source>
        <dbReference type="PROSITE-ProRule" id="PRU00267"/>
    </source>
</evidence>
<dbReference type="EMBL" id="AXCN02002222">
    <property type="status" value="NOT_ANNOTATED_CDS"/>
    <property type="molecule type" value="Genomic_DNA"/>
</dbReference>
<dbReference type="PRINTS" id="PR00886">
    <property type="entry name" value="HIGHMOBLTY12"/>
</dbReference>
<dbReference type="Gene3D" id="1.10.30.10">
    <property type="entry name" value="High mobility group box domain"/>
    <property type="match status" value="2"/>
</dbReference>
<evidence type="ECO:0000256" key="7">
    <source>
        <dbReference type="ARBA" id="ARBA00023242"/>
    </source>
</evidence>
<evidence type="ECO:0000256" key="5">
    <source>
        <dbReference type="ARBA" id="ARBA00022737"/>
    </source>
</evidence>
<sequence>MSEHHRGAWGTREDAVWWPGGISSTEQQTLQHHQHLINQHHQQQLAQQQAAQLQHQVAVQQQQQQQQNQQQQQQNDSARNNSTTSTSATQQLFSYKMANSFQNPVTTMSGVTVSTSNAPYDYRLGMSTNQTHVQNNAILNKMVAGNVTGGKVKDNKPRGRMTAYAFFVQTCREEHKKKHPEEQVIFAEFSRKCAERWKTMLDKEKQRFHEMAEKDKARYELEMQSYVPPKGAVVGRGKKRKQFKDPNAPKRSLSAFFWFCHDERNKVKALNPEYGVGDIAKELGRKWSDMDAEIKQKYEQMAEKDKQRYEQEMTEYKLKCKNEQGGGAPGLNLPQLQQAGLQHLPQHVQQAAAAQLQAQVVQAHQAAAVAAAAAAAVQQQHDDDDDEEDGDEDDNE</sequence>
<dbReference type="EnsemblMetazoa" id="AFAF003948-RA">
    <property type="protein sequence ID" value="AFAF003948-PA"/>
    <property type="gene ID" value="AFAF003948"/>
</dbReference>
<dbReference type="VEuPathDB" id="VectorBase:AFAF003948"/>
<feature type="DNA-binding region" description="HMG box" evidence="8">
    <location>
        <begin position="249"/>
        <end position="317"/>
    </location>
</feature>
<keyword evidence="4" id="KW-0158">Chromosome</keyword>
<organism evidence="11 12">
    <name type="scientific">Anopheles farauti</name>
    <dbReference type="NCBI Taxonomy" id="69004"/>
    <lineage>
        <taxon>Eukaryota</taxon>
        <taxon>Metazoa</taxon>
        <taxon>Ecdysozoa</taxon>
        <taxon>Arthropoda</taxon>
        <taxon>Hexapoda</taxon>
        <taxon>Insecta</taxon>
        <taxon>Pterygota</taxon>
        <taxon>Neoptera</taxon>
        <taxon>Endopterygota</taxon>
        <taxon>Diptera</taxon>
        <taxon>Nematocera</taxon>
        <taxon>Culicoidea</taxon>
        <taxon>Culicidae</taxon>
        <taxon>Anophelinae</taxon>
        <taxon>Anopheles</taxon>
    </lineage>
</organism>
<evidence type="ECO:0000259" key="10">
    <source>
        <dbReference type="PROSITE" id="PS50118"/>
    </source>
</evidence>
<dbReference type="Pfam" id="PF09011">
    <property type="entry name" value="HMG_box_2"/>
    <property type="match status" value="1"/>
</dbReference>
<evidence type="ECO:0000313" key="11">
    <source>
        <dbReference type="EnsemblMetazoa" id="AFAF003948-PA"/>
    </source>
</evidence>
<dbReference type="SMART" id="SM00398">
    <property type="entry name" value="HMG"/>
    <property type="match status" value="2"/>
</dbReference>
<keyword evidence="5" id="KW-0677">Repeat</keyword>
<keyword evidence="7 8" id="KW-0539">Nucleus</keyword>
<dbReference type="PROSITE" id="PS00353">
    <property type="entry name" value="HMG_BOX_1"/>
    <property type="match status" value="1"/>
</dbReference>
<dbReference type="InterPro" id="IPR009071">
    <property type="entry name" value="HMG_box_dom"/>
</dbReference>
<comment type="subcellular location">
    <subcellularLocation>
        <location evidence="2">Chromosome</location>
    </subcellularLocation>
    <subcellularLocation>
        <location evidence="1">Nucleus</location>
    </subcellularLocation>
</comment>
<dbReference type="PANTHER" id="PTHR48112:SF32">
    <property type="entry name" value="HIGH MOBILITY GROUP PROTEIN B3"/>
    <property type="match status" value="1"/>
</dbReference>
<comment type="similarity">
    <text evidence="3">Belongs to the HMGB family.</text>
</comment>
<feature type="region of interest" description="Disordered" evidence="9">
    <location>
        <begin position="67"/>
        <end position="87"/>
    </location>
</feature>
<dbReference type="CDD" id="cd01390">
    <property type="entry name" value="HMG-box_NHP6-like"/>
    <property type="match status" value="1"/>
</dbReference>
<evidence type="ECO:0000256" key="3">
    <source>
        <dbReference type="ARBA" id="ARBA00008774"/>
    </source>
</evidence>
<dbReference type="STRING" id="69004.A0A182Q6D3"/>
<dbReference type="SUPFAM" id="SSF47095">
    <property type="entry name" value="HMG-box"/>
    <property type="match status" value="2"/>
</dbReference>
<keyword evidence="12" id="KW-1185">Reference proteome</keyword>
<dbReference type="GO" id="GO:0003677">
    <property type="term" value="F:DNA binding"/>
    <property type="evidence" value="ECO:0007669"/>
    <property type="project" value="UniProtKB-UniRule"/>
</dbReference>
<dbReference type="InterPro" id="IPR017967">
    <property type="entry name" value="HMG_boxA_CS"/>
</dbReference>
<feature type="compositionally biased region" description="Low complexity" evidence="9">
    <location>
        <begin position="370"/>
        <end position="379"/>
    </location>
</feature>
<evidence type="ECO:0000256" key="9">
    <source>
        <dbReference type="SAM" id="MobiDB-lite"/>
    </source>
</evidence>
<feature type="DNA-binding region" description="HMG box" evidence="8">
    <location>
        <begin position="157"/>
        <end position="227"/>
    </location>
</feature>
<feature type="domain" description="HMG box" evidence="10">
    <location>
        <begin position="157"/>
        <end position="227"/>
    </location>
</feature>
<name>A0A182Q6D3_9DIPT</name>
<evidence type="ECO:0000313" key="12">
    <source>
        <dbReference type="Proteomes" id="UP000075886"/>
    </source>
</evidence>
<accession>A0A182Q6D3</accession>
<protein>
    <recommendedName>
        <fullName evidence="10">HMG box domain-containing protein</fullName>
    </recommendedName>
</protein>
<reference evidence="12" key="1">
    <citation type="submission" date="2014-01" db="EMBL/GenBank/DDBJ databases">
        <title>The Genome Sequence of Anopheles farauti FAR1 (V2).</title>
        <authorList>
            <consortium name="The Broad Institute Genomics Platform"/>
            <person name="Neafsey D.E."/>
            <person name="Besansky N."/>
            <person name="Howell P."/>
            <person name="Walton C."/>
            <person name="Young S.K."/>
            <person name="Zeng Q."/>
            <person name="Gargeya S."/>
            <person name="Fitzgerald M."/>
            <person name="Haas B."/>
            <person name="Abouelleil A."/>
            <person name="Allen A.W."/>
            <person name="Alvarado L."/>
            <person name="Arachchi H.M."/>
            <person name="Berlin A.M."/>
            <person name="Chapman S.B."/>
            <person name="Gainer-Dewar J."/>
            <person name="Goldberg J."/>
            <person name="Griggs A."/>
            <person name="Gujja S."/>
            <person name="Hansen M."/>
            <person name="Howarth C."/>
            <person name="Imamovic A."/>
            <person name="Ireland A."/>
            <person name="Larimer J."/>
            <person name="McCowan C."/>
            <person name="Murphy C."/>
            <person name="Pearson M."/>
            <person name="Poon T.W."/>
            <person name="Priest M."/>
            <person name="Roberts A."/>
            <person name="Saif S."/>
            <person name="Shea T."/>
            <person name="Sisk P."/>
            <person name="Sykes S."/>
            <person name="Wortman J."/>
            <person name="Nusbaum C."/>
            <person name="Birren B."/>
        </authorList>
    </citation>
    <scope>NUCLEOTIDE SEQUENCE [LARGE SCALE GENOMIC DNA]</scope>
    <source>
        <strain evidence="12">FAR1</strain>
    </source>
</reference>
<dbReference type="GO" id="GO:0005694">
    <property type="term" value="C:chromosome"/>
    <property type="evidence" value="ECO:0007669"/>
    <property type="project" value="UniProtKB-SubCell"/>
</dbReference>
<evidence type="ECO:0000256" key="6">
    <source>
        <dbReference type="ARBA" id="ARBA00023125"/>
    </source>
</evidence>
<dbReference type="Pfam" id="PF00505">
    <property type="entry name" value="HMG_box"/>
    <property type="match status" value="1"/>
</dbReference>
<evidence type="ECO:0000256" key="2">
    <source>
        <dbReference type="ARBA" id="ARBA00004286"/>
    </source>
</evidence>
<dbReference type="PANTHER" id="PTHR48112">
    <property type="entry name" value="HIGH MOBILITY GROUP PROTEIN DSP1"/>
    <property type="match status" value="1"/>
</dbReference>
<evidence type="ECO:0000256" key="1">
    <source>
        <dbReference type="ARBA" id="ARBA00004123"/>
    </source>
</evidence>
<dbReference type="Proteomes" id="UP000075886">
    <property type="component" value="Unassembled WGS sequence"/>
</dbReference>
<dbReference type="InterPro" id="IPR036910">
    <property type="entry name" value="HMG_box_dom_sf"/>
</dbReference>
<dbReference type="CDD" id="cd21978">
    <property type="entry name" value="HMG-box_HMGB_rpt1"/>
    <property type="match status" value="1"/>
</dbReference>
<keyword evidence="6 8" id="KW-0238">DNA-binding</keyword>
<feature type="domain" description="HMG box" evidence="10">
    <location>
        <begin position="249"/>
        <end position="317"/>
    </location>
</feature>
<dbReference type="AlphaFoldDB" id="A0A182Q6D3"/>
<dbReference type="InterPro" id="IPR050342">
    <property type="entry name" value="HMGB"/>
</dbReference>
<feature type="compositionally biased region" description="Acidic residues" evidence="9">
    <location>
        <begin position="382"/>
        <end position="396"/>
    </location>
</feature>
<evidence type="ECO:0000256" key="4">
    <source>
        <dbReference type="ARBA" id="ARBA00022454"/>
    </source>
</evidence>
<dbReference type="FunFam" id="1.10.30.10:FF:000016">
    <property type="entry name" value="FACT complex subunit SSRP1"/>
    <property type="match status" value="1"/>
</dbReference>
<dbReference type="GO" id="GO:0005634">
    <property type="term" value="C:nucleus"/>
    <property type="evidence" value="ECO:0007669"/>
    <property type="project" value="UniProtKB-SubCell"/>
</dbReference>
<feature type="region of interest" description="Disordered" evidence="9">
    <location>
        <begin position="370"/>
        <end position="396"/>
    </location>
</feature>
<dbReference type="FunFam" id="1.10.30.10:FF:000013">
    <property type="entry name" value="High mobility group protein B3"/>
    <property type="match status" value="1"/>
</dbReference>